<organism evidence="2 3">
    <name type="scientific">Aspergillus saccharolyticus JOP 1030-1</name>
    <dbReference type="NCBI Taxonomy" id="1450539"/>
    <lineage>
        <taxon>Eukaryota</taxon>
        <taxon>Fungi</taxon>
        <taxon>Dikarya</taxon>
        <taxon>Ascomycota</taxon>
        <taxon>Pezizomycotina</taxon>
        <taxon>Eurotiomycetes</taxon>
        <taxon>Eurotiomycetidae</taxon>
        <taxon>Eurotiales</taxon>
        <taxon>Aspergillaceae</taxon>
        <taxon>Aspergillus</taxon>
        <taxon>Aspergillus subgen. Circumdati</taxon>
    </lineage>
</organism>
<dbReference type="AlphaFoldDB" id="A0A318ZKQ5"/>
<dbReference type="EMBL" id="KZ821276">
    <property type="protein sequence ID" value="PYH40818.1"/>
    <property type="molecule type" value="Genomic_DNA"/>
</dbReference>
<sequence>MQLKSLLVAFALSLSVQAAEIKGWTVKDCKGNSDNSNSVDALTTCSSLESSKWKSLKAAPGDFVLTAYKDTKCAGTGYALQPDKCINGEFASYEAQFISTMKKRNTTEIIVDDTTTEAEPAENTDELK</sequence>
<proteinExistence type="predicted"/>
<keyword evidence="1" id="KW-0732">Signal</keyword>
<protein>
    <submittedName>
        <fullName evidence="2">Uncharacterized protein</fullName>
    </submittedName>
</protein>
<evidence type="ECO:0000313" key="2">
    <source>
        <dbReference type="EMBL" id="PYH40818.1"/>
    </source>
</evidence>
<accession>A0A318ZKQ5</accession>
<feature type="signal peptide" evidence="1">
    <location>
        <begin position="1"/>
        <end position="18"/>
    </location>
</feature>
<gene>
    <name evidence="2" type="ORF">BP01DRAFT_360953</name>
</gene>
<dbReference type="GeneID" id="37077252"/>
<name>A0A318ZKQ5_9EURO</name>
<evidence type="ECO:0000256" key="1">
    <source>
        <dbReference type="SAM" id="SignalP"/>
    </source>
</evidence>
<evidence type="ECO:0000313" key="3">
    <source>
        <dbReference type="Proteomes" id="UP000248349"/>
    </source>
</evidence>
<keyword evidence="3" id="KW-1185">Reference proteome</keyword>
<dbReference type="RefSeq" id="XP_025426800.1">
    <property type="nucleotide sequence ID" value="XM_025576024.1"/>
</dbReference>
<reference evidence="2 3" key="1">
    <citation type="submission" date="2016-12" db="EMBL/GenBank/DDBJ databases">
        <title>The genomes of Aspergillus section Nigri reveals drivers in fungal speciation.</title>
        <authorList>
            <consortium name="DOE Joint Genome Institute"/>
            <person name="Vesth T.C."/>
            <person name="Nybo J."/>
            <person name="Theobald S."/>
            <person name="Brandl J."/>
            <person name="Frisvad J.C."/>
            <person name="Nielsen K.F."/>
            <person name="Lyhne E.K."/>
            <person name="Kogle M.E."/>
            <person name="Kuo A."/>
            <person name="Riley R."/>
            <person name="Clum A."/>
            <person name="Nolan M."/>
            <person name="Lipzen A."/>
            <person name="Salamov A."/>
            <person name="Henrissat B."/>
            <person name="Wiebenga A."/>
            <person name="De Vries R.P."/>
            <person name="Grigoriev I.V."/>
            <person name="Mortensen U.H."/>
            <person name="Andersen M.R."/>
            <person name="Baker S.E."/>
        </authorList>
    </citation>
    <scope>NUCLEOTIDE SEQUENCE [LARGE SCALE GENOMIC DNA]</scope>
    <source>
        <strain evidence="2 3">JOP 1030-1</strain>
    </source>
</reference>
<dbReference type="Proteomes" id="UP000248349">
    <property type="component" value="Unassembled WGS sequence"/>
</dbReference>
<dbReference type="OrthoDB" id="4502451at2759"/>
<feature type="chain" id="PRO_5016349862" evidence="1">
    <location>
        <begin position="19"/>
        <end position="128"/>
    </location>
</feature>